<dbReference type="InterPro" id="IPR008979">
    <property type="entry name" value="Galactose-bd-like_sf"/>
</dbReference>
<name>A0A1J5T2A2_9ZZZZ</name>
<dbReference type="AlphaFoldDB" id="A0A1J5T2A2"/>
<protein>
    <submittedName>
        <fullName evidence="2">Mannan endo-1,4-beta-mannosidase A and B</fullName>
        <ecNumber evidence="2">3.2.1.78</ecNumber>
    </submittedName>
</protein>
<keyword evidence="2" id="KW-0326">Glycosidase</keyword>
<evidence type="ECO:0000259" key="1">
    <source>
        <dbReference type="Pfam" id="PF21253"/>
    </source>
</evidence>
<dbReference type="Gene3D" id="2.60.120.260">
    <property type="entry name" value="Galactose-binding domain-like"/>
    <property type="match status" value="1"/>
</dbReference>
<dbReference type="SUPFAM" id="SSF51445">
    <property type="entry name" value="(Trans)glycosidases"/>
    <property type="match status" value="1"/>
</dbReference>
<dbReference type="EC" id="3.2.1.78" evidence="2"/>
<evidence type="ECO:0000313" key="2">
    <source>
        <dbReference type="EMBL" id="OIR06318.1"/>
    </source>
</evidence>
<sequence length="458" mass="48090">MNRTLVRSALRAVGACVLAAAGFTGCLRAGVFPNGVDLQPSYYNGGNVNFGWSLMNQYSAIRTVRIEIEPTVPISQVQSWISQAAANGKTIICTYHKSSVLGTDDTTELTNAANWWVANYATLKSAGSFTINLMNEWGSHSITSNAFASAYNNAISLVRQVYSGPIIIDCPGWGQETHTAAQAVTGANGTRINDTNIILSVHVYPNAWNQALGHTLDTADLDELNSAGRPCIMGEFGNSPSGSADWSGLVDHAEALGWTVIGWAWNGDGGSMNMVSPSWSSNPTATSFTTSGYFSTVYNKLSAGGGGGSATVLDDFENTTDGWAGSNITGGPWSVTEWAAHGSYSLKADVSLASSGQYYLYKDGSFNLSGKSTLSVTVKTATWGSWAGSQAKLYVKTGSGWQWFDGGSVSINSSGTTLTLNLSGVANLGDVREIGVQFLSGGGASGTSSIYADYLTVQ</sequence>
<dbReference type="GO" id="GO:0016985">
    <property type="term" value="F:mannan endo-1,4-beta-mannosidase activity"/>
    <property type="evidence" value="ECO:0007669"/>
    <property type="project" value="UniProtKB-EC"/>
</dbReference>
<dbReference type="SUPFAM" id="SSF49785">
    <property type="entry name" value="Galactose-binding domain-like"/>
    <property type="match status" value="1"/>
</dbReference>
<dbReference type="Gene3D" id="3.20.20.80">
    <property type="entry name" value="Glycosidases"/>
    <property type="match status" value="1"/>
</dbReference>
<reference evidence="2" key="1">
    <citation type="submission" date="2016-10" db="EMBL/GenBank/DDBJ databases">
        <title>Sequence of Gallionella enrichment culture.</title>
        <authorList>
            <person name="Poehlein A."/>
            <person name="Muehling M."/>
            <person name="Daniel R."/>
        </authorList>
    </citation>
    <scope>NUCLEOTIDE SEQUENCE</scope>
</reference>
<dbReference type="PROSITE" id="PS51257">
    <property type="entry name" value="PROKAR_LIPOPROTEIN"/>
    <property type="match status" value="1"/>
</dbReference>
<keyword evidence="2" id="KW-0378">Hydrolase</keyword>
<dbReference type="InterPro" id="IPR017853">
    <property type="entry name" value="GH"/>
</dbReference>
<feature type="domain" description="Mannanase galactose-binding" evidence="1">
    <location>
        <begin position="315"/>
        <end position="453"/>
    </location>
</feature>
<gene>
    <name evidence="2" type="ORF">GALL_115080</name>
</gene>
<dbReference type="InterPro" id="IPR049475">
    <property type="entry name" value="Mann_GBD_bact"/>
</dbReference>
<dbReference type="EMBL" id="MLJW01000044">
    <property type="protein sequence ID" value="OIR06318.1"/>
    <property type="molecule type" value="Genomic_DNA"/>
</dbReference>
<proteinExistence type="predicted"/>
<organism evidence="2">
    <name type="scientific">mine drainage metagenome</name>
    <dbReference type="NCBI Taxonomy" id="410659"/>
    <lineage>
        <taxon>unclassified sequences</taxon>
        <taxon>metagenomes</taxon>
        <taxon>ecological metagenomes</taxon>
    </lineage>
</organism>
<comment type="caution">
    <text evidence="2">The sequence shown here is derived from an EMBL/GenBank/DDBJ whole genome shotgun (WGS) entry which is preliminary data.</text>
</comment>
<accession>A0A1J5T2A2</accession>
<dbReference type="Pfam" id="PF21253">
    <property type="entry name" value="Mann_GBD_bact"/>
    <property type="match status" value="1"/>
</dbReference>